<reference evidence="5 6" key="1">
    <citation type="submission" date="2023-10" db="EMBL/GenBank/DDBJ databases">
        <title>Veillonella sp. nov., isolated from a pig farm feces dump.</title>
        <authorList>
            <person name="Chang Y.-H."/>
        </authorList>
    </citation>
    <scope>NUCLEOTIDE SEQUENCE [LARGE SCALE GENOMIC DNA]</scope>
    <source>
        <strain evidence="5 6">YH-vei2233</strain>
    </source>
</reference>
<dbReference type="InterPro" id="IPR029058">
    <property type="entry name" value="AB_hydrolase_fold"/>
</dbReference>
<dbReference type="HAMAP" id="MF_01660">
    <property type="entry name" value="MenH"/>
    <property type="match status" value="1"/>
</dbReference>
<protein>
    <recommendedName>
        <fullName evidence="3">Putative 2-succinyl-6-hydroxy-2,4-cyclohexadiene-1-carboxylate synthase</fullName>
        <shortName evidence="3">SHCHC synthase</shortName>
        <ecNumber evidence="3">4.2.99.20</ecNumber>
    </recommendedName>
</protein>
<dbReference type="Gene3D" id="3.40.50.1820">
    <property type="entry name" value="alpha/beta hydrolase"/>
    <property type="match status" value="1"/>
</dbReference>
<dbReference type="PANTHER" id="PTHR42916">
    <property type="entry name" value="2-SUCCINYL-5-ENOLPYRUVYL-6-HYDROXY-3-CYCLOHEXENE-1-CARBOXYLATE SYNTHASE"/>
    <property type="match status" value="1"/>
</dbReference>
<dbReference type="NCBIfam" id="TIGR03695">
    <property type="entry name" value="menH_SHCHC"/>
    <property type="match status" value="1"/>
</dbReference>
<comment type="pathway">
    <text evidence="3">Quinol/quinone metabolism; menaquinone biosynthesis.</text>
</comment>
<accession>A0ABU3Z600</accession>
<dbReference type="RefSeq" id="WP_310746237.1">
    <property type="nucleotide sequence ID" value="NZ_JAWJZA010000009.1"/>
</dbReference>
<proteinExistence type="inferred from homology"/>
<dbReference type="EMBL" id="JAWJZB010000001">
    <property type="protein sequence ID" value="MDV5087340.1"/>
    <property type="molecule type" value="Genomic_DNA"/>
</dbReference>
<evidence type="ECO:0000256" key="1">
    <source>
        <dbReference type="ARBA" id="ARBA00022428"/>
    </source>
</evidence>
<dbReference type="Proteomes" id="UP001272515">
    <property type="component" value="Unassembled WGS sequence"/>
</dbReference>
<evidence type="ECO:0000313" key="5">
    <source>
        <dbReference type="EMBL" id="MDV5087340.1"/>
    </source>
</evidence>
<evidence type="ECO:0000256" key="2">
    <source>
        <dbReference type="ARBA" id="ARBA00023239"/>
    </source>
</evidence>
<dbReference type="GO" id="GO:0070205">
    <property type="term" value="F:2-succinyl-6-hydroxy-2,4-cyclohexadiene-1-carboxylate synthase activity"/>
    <property type="evidence" value="ECO:0007669"/>
    <property type="project" value="UniProtKB-EC"/>
</dbReference>
<comment type="catalytic activity">
    <reaction evidence="3">
        <text>5-enolpyruvoyl-6-hydroxy-2-succinyl-cyclohex-3-ene-1-carboxylate = (1R,6R)-6-hydroxy-2-succinyl-cyclohexa-2,4-diene-1-carboxylate + pyruvate</text>
        <dbReference type="Rhea" id="RHEA:25597"/>
        <dbReference type="ChEBI" id="CHEBI:15361"/>
        <dbReference type="ChEBI" id="CHEBI:58689"/>
        <dbReference type="ChEBI" id="CHEBI:58818"/>
        <dbReference type="EC" id="4.2.99.20"/>
    </reaction>
</comment>
<dbReference type="Pfam" id="PF00561">
    <property type="entry name" value="Abhydrolase_1"/>
    <property type="match status" value="1"/>
</dbReference>
<comment type="function">
    <text evidence="3">Catalyzes a proton abstraction reaction that results in 2,5-elimination of pyruvate from 2-succinyl-5-enolpyruvyl-6-hydroxy-3-cyclohexene-1-carboxylate (SEPHCHC) and the formation of 2-succinyl-6-hydroxy-2,4-cyclohexadiene-1-carboxylate (SHCHC).</text>
</comment>
<comment type="caution">
    <text evidence="5">The sequence shown here is derived from an EMBL/GenBank/DDBJ whole genome shotgun (WGS) entry which is preliminary data.</text>
</comment>
<gene>
    <name evidence="3 5" type="primary">menH</name>
    <name evidence="5" type="ORF">RVY80_00520</name>
</gene>
<comment type="pathway">
    <text evidence="3">Quinol/quinone metabolism; 1,4-dihydroxy-2-naphthoate biosynthesis; 1,4-dihydroxy-2-naphthoate from chorismate: step 3/7.</text>
</comment>
<keyword evidence="1 3" id="KW-0474">Menaquinone biosynthesis</keyword>
<organism evidence="5 6">
    <name type="scientific">Veillonella absiana</name>
    <dbReference type="NCBI Taxonomy" id="3079305"/>
    <lineage>
        <taxon>Bacteria</taxon>
        <taxon>Bacillati</taxon>
        <taxon>Bacillota</taxon>
        <taxon>Negativicutes</taxon>
        <taxon>Veillonellales</taxon>
        <taxon>Veillonellaceae</taxon>
        <taxon>Veillonella</taxon>
    </lineage>
</organism>
<comment type="similarity">
    <text evidence="3">Belongs to the AB hydrolase superfamily. MenH family.</text>
</comment>
<keyword evidence="6" id="KW-1185">Reference proteome</keyword>
<name>A0ABU3Z600_9FIRM</name>
<feature type="domain" description="AB hydrolase-1" evidence="4">
    <location>
        <begin position="41"/>
        <end position="273"/>
    </location>
</feature>
<evidence type="ECO:0000313" key="6">
    <source>
        <dbReference type="Proteomes" id="UP001272515"/>
    </source>
</evidence>
<dbReference type="EC" id="4.2.99.20" evidence="3"/>
<dbReference type="PANTHER" id="PTHR42916:SF1">
    <property type="entry name" value="PROTEIN PHYLLO, CHLOROPLASTIC"/>
    <property type="match status" value="1"/>
</dbReference>
<comment type="subunit">
    <text evidence="3">Monomer.</text>
</comment>
<dbReference type="SUPFAM" id="SSF53474">
    <property type="entry name" value="alpha/beta-Hydrolases"/>
    <property type="match status" value="1"/>
</dbReference>
<evidence type="ECO:0000256" key="3">
    <source>
        <dbReference type="HAMAP-Rule" id="MF_01660"/>
    </source>
</evidence>
<dbReference type="InterPro" id="IPR022485">
    <property type="entry name" value="SHCHC_synthase_MenH"/>
</dbReference>
<dbReference type="InterPro" id="IPR000073">
    <property type="entry name" value="AB_hydrolase_1"/>
</dbReference>
<sequence length="286" mass="31649">MKQKYTTCVIMDPEMAVYKNSMRITVGDCTYGVSVIGDGEPIVCFHGFSESGNTWDNVKLVNHAMYRIDCIGHGQSDKPRPLEPYTIPAMLEDMHTVINLAVGDKYALMGYSMGARLALLYALQYGDEVQALVLESGSVGIADETERQARVDSDEALAQNIESLDSAWFANMWANVSIFASQQSLPDAVKAKIQARRQHNQVHALANTLRGSGQGIMPYVGDELHRLPCRTLYVSGSLDTKYDGIRQSVFEGQPNVTTHCIEGAGHNTHIEQPEEFSKVVLDFLRD</sequence>
<evidence type="ECO:0000259" key="4">
    <source>
        <dbReference type="Pfam" id="PF00561"/>
    </source>
</evidence>
<keyword evidence="2 3" id="KW-0456">Lyase</keyword>